<dbReference type="EMBL" id="DS990641">
    <property type="protein sequence ID" value="EGC48619.1"/>
    <property type="molecule type" value="Genomic_DNA"/>
</dbReference>
<proteinExistence type="predicted"/>
<feature type="compositionally biased region" description="Polar residues" evidence="1">
    <location>
        <begin position="362"/>
        <end position="373"/>
    </location>
</feature>
<dbReference type="Proteomes" id="UP000008142">
    <property type="component" value="Unassembled WGS sequence"/>
</dbReference>
<evidence type="ECO:0000256" key="1">
    <source>
        <dbReference type="SAM" id="MobiDB-lite"/>
    </source>
</evidence>
<organism evidence="4">
    <name type="scientific">Ajellomyces capsulatus (strain H88)</name>
    <name type="common">Darling's disease fungus</name>
    <name type="synonym">Histoplasma capsulatum</name>
    <dbReference type="NCBI Taxonomy" id="544711"/>
    <lineage>
        <taxon>Eukaryota</taxon>
        <taxon>Fungi</taxon>
        <taxon>Dikarya</taxon>
        <taxon>Ascomycota</taxon>
        <taxon>Pezizomycotina</taxon>
        <taxon>Eurotiomycetes</taxon>
        <taxon>Eurotiomycetidae</taxon>
        <taxon>Onygenales</taxon>
        <taxon>Ajellomycetaceae</taxon>
        <taxon>Histoplasma</taxon>
    </lineage>
</organism>
<protein>
    <recommendedName>
        <fullName evidence="2">HNH nuclease domain-containing protein</fullName>
    </recommendedName>
</protein>
<evidence type="ECO:0000313" key="3">
    <source>
        <dbReference type="EMBL" id="EGC48619.1"/>
    </source>
</evidence>
<feature type="region of interest" description="Disordered" evidence="1">
    <location>
        <begin position="339"/>
        <end position="373"/>
    </location>
</feature>
<accession>F0URU2</accession>
<feature type="domain" description="HNH nuclease" evidence="2">
    <location>
        <begin position="118"/>
        <end position="202"/>
    </location>
</feature>
<reference evidence="4" key="1">
    <citation type="submission" date="2008-07" db="EMBL/GenBank/DDBJ databases">
        <title>Annotation of Ajellomyces capsulatus strain H88.</title>
        <authorList>
            <person name="Champion M."/>
            <person name="Cuomo C."/>
            <person name="Ma L.-J."/>
            <person name="Henn M.R."/>
            <person name="Sil A."/>
            <person name="Goldman B."/>
            <person name="Young S.K."/>
            <person name="Kodira C.D."/>
            <person name="Zeng Q."/>
            <person name="Koehrsen M."/>
            <person name="Alvarado L."/>
            <person name="Berlin A."/>
            <person name="Borenstein D."/>
            <person name="Chen Z."/>
            <person name="Engels R."/>
            <person name="Freedman E."/>
            <person name="Gellesch M."/>
            <person name="Goldberg J."/>
            <person name="Griggs A."/>
            <person name="Gujja S."/>
            <person name="Heiman D."/>
            <person name="Hepburn T."/>
            <person name="Howarth C."/>
            <person name="Jen D."/>
            <person name="Larson L."/>
            <person name="Lewis B."/>
            <person name="Mehta T."/>
            <person name="Park D."/>
            <person name="Pearson M."/>
            <person name="Roberts A."/>
            <person name="Saif S."/>
            <person name="Shea T."/>
            <person name="Shenoy N."/>
            <person name="Sisk P."/>
            <person name="Stolte C."/>
            <person name="Sykes S."/>
            <person name="Walk T."/>
            <person name="White J."/>
            <person name="Yandava C."/>
            <person name="Klein B."/>
            <person name="McEwen J.G."/>
            <person name="Puccia R."/>
            <person name="Goldman G.H."/>
            <person name="Felipe M.S."/>
            <person name="Nino-Vega G."/>
            <person name="San-Blas G."/>
            <person name="Taylor J."/>
            <person name="Mendoza L."/>
            <person name="Galagan J."/>
            <person name="Nusbaum C."/>
            <person name="Birren B."/>
        </authorList>
    </citation>
    <scope>NUCLEOTIDE SEQUENCE [LARGE SCALE GENOMIC DNA]</scope>
    <source>
        <strain evidence="4">H88</strain>
    </source>
</reference>
<name>F0URU2_AJEC8</name>
<evidence type="ECO:0000259" key="2">
    <source>
        <dbReference type="Pfam" id="PF13391"/>
    </source>
</evidence>
<dbReference type="OrthoDB" id="5416097at2759"/>
<dbReference type="InterPro" id="IPR003615">
    <property type="entry name" value="HNH_nuc"/>
</dbReference>
<dbReference type="OMA" id="AHIFPHC"/>
<evidence type="ECO:0000313" key="4">
    <source>
        <dbReference type="Proteomes" id="UP000008142"/>
    </source>
</evidence>
<dbReference type="HOGENOM" id="CLU_039755_0_0_1"/>
<dbReference type="VEuPathDB" id="FungiDB:I7I53_11384"/>
<dbReference type="Pfam" id="PF13391">
    <property type="entry name" value="HNH_2"/>
    <property type="match status" value="1"/>
</dbReference>
<sequence length="373" mass="42139">MEMEEDRVADQPDEAFNIQSQERADLLSELGDAVGQDAVKAAIYANLWGTRETALHYSPSLNTPLYPYLYIGCNDLFVIGQHYRQPQTLRPLHLMAPCVETIDSQKNAMDTSVLTNVSLCEVAHIFPHCMINEMPPQTSLTAAIPPFWKLLRFFFEPDRLNRWRAEIFKDPSNPTQTADGCQNMICLDPTAHEMWSRGQFALRPVSMSDDCKELTVQFYWQPKPPHDRFDSVNIQRAPGSSRDLSRVGGNYLAIFNNTDFARAIKSGDTFIFRTANPDTHPLPSFELLDMQWCLQRIVSMSGAADVYDEEDGDGDDDDGGEWHREIVHKSISEWDIYSWVPPPPSDSASSEGDELDIRPLGQKSSITTSAMVL</sequence>
<dbReference type="AlphaFoldDB" id="F0URU2"/>
<gene>
    <name evidence="3" type="ORF">HCEG_07834</name>
</gene>